<dbReference type="InterPro" id="IPR018750">
    <property type="entry name" value="DUF2306_membrane"/>
</dbReference>
<gene>
    <name evidence="2" type="ORF">M3I01_000585</name>
</gene>
<protein>
    <submittedName>
        <fullName evidence="2">DUF2306 domain-containing protein</fullName>
    </submittedName>
</protein>
<name>A0ABT5WBI7_9GAMM</name>
<evidence type="ECO:0000313" key="2">
    <source>
        <dbReference type="EMBL" id="MDE8601425.1"/>
    </source>
</evidence>
<keyword evidence="1" id="KW-0812">Transmembrane</keyword>
<dbReference type="Pfam" id="PF10067">
    <property type="entry name" value="DUF2306"/>
    <property type="match status" value="1"/>
</dbReference>
<dbReference type="RefSeq" id="WP_255893595.1">
    <property type="nucleotide sequence ID" value="NZ_JAMZEG020000001.1"/>
</dbReference>
<accession>A0ABT5WBI7</accession>
<feature type="transmembrane region" description="Helical" evidence="1">
    <location>
        <begin position="61"/>
        <end position="81"/>
    </location>
</feature>
<dbReference type="Proteomes" id="UP001139522">
    <property type="component" value="Unassembled WGS sequence"/>
</dbReference>
<reference evidence="2" key="1">
    <citation type="submission" date="2023-01" db="EMBL/GenBank/DDBJ databases">
        <title>Psychroserpens sp. MSW6 and Marinomonas sp. RSW2, isolated from seawater.</title>
        <authorList>
            <person name="Kristyanto S."/>
            <person name="Jung J."/>
            <person name="Kim J.M."/>
            <person name="Jeon C.O."/>
        </authorList>
    </citation>
    <scope>NUCLEOTIDE SEQUENCE</scope>
    <source>
        <strain evidence="2">RSW2</strain>
    </source>
</reference>
<evidence type="ECO:0000256" key="1">
    <source>
        <dbReference type="SAM" id="Phobius"/>
    </source>
</evidence>
<proteinExistence type="predicted"/>
<feature type="transmembrane region" description="Helical" evidence="1">
    <location>
        <begin position="93"/>
        <end position="115"/>
    </location>
</feature>
<evidence type="ECO:0000313" key="3">
    <source>
        <dbReference type="Proteomes" id="UP001139522"/>
    </source>
</evidence>
<keyword evidence="1" id="KW-1133">Transmembrane helix</keyword>
<keyword evidence="1" id="KW-0472">Membrane</keyword>
<dbReference type="EMBL" id="JAMZEG020000001">
    <property type="protein sequence ID" value="MDE8601425.1"/>
    <property type="molecule type" value="Genomic_DNA"/>
</dbReference>
<feature type="transmembrane region" description="Helical" evidence="1">
    <location>
        <begin position="6"/>
        <end position="22"/>
    </location>
</feature>
<feature type="transmembrane region" description="Helical" evidence="1">
    <location>
        <begin position="34"/>
        <end position="55"/>
    </location>
</feature>
<sequence>MLLTLHISAAVWALIIGTYQLMTHKGTKRHKFVGWSWMVAMVVVAVSSFGLSGFTPVIGQYSLFHLLSVWILVCIVASIFFARKGNIRRHKSFTTGAFFGLIGAGLGTLAPGRLIHEWLFGLF</sequence>
<comment type="caution">
    <text evidence="2">The sequence shown here is derived from an EMBL/GenBank/DDBJ whole genome shotgun (WGS) entry which is preliminary data.</text>
</comment>
<keyword evidence="3" id="KW-1185">Reference proteome</keyword>
<organism evidence="2 3">
    <name type="scientific">Marinomonas maritima</name>
    <dbReference type="NCBI Taxonomy" id="2940935"/>
    <lineage>
        <taxon>Bacteria</taxon>
        <taxon>Pseudomonadati</taxon>
        <taxon>Pseudomonadota</taxon>
        <taxon>Gammaproteobacteria</taxon>
        <taxon>Oceanospirillales</taxon>
        <taxon>Oceanospirillaceae</taxon>
        <taxon>Marinomonas</taxon>
    </lineage>
</organism>